<protein>
    <submittedName>
        <fullName evidence="1">Uncharacterized protein</fullName>
    </submittedName>
</protein>
<proteinExistence type="predicted"/>
<evidence type="ECO:0000313" key="1">
    <source>
        <dbReference type="EMBL" id="MFD1432623.1"/>
    </source>
</evidence>
<gene>
    <name evidence="1" type="ORF">ACFQ47_08010</name>
</gene>
<evidence type="ECO:0000313" key="2">
    <source>
        <dbReference type="Proteomes" id="UP001597192"/>
    </source>
</evidence>
<comment type="caution">
    <text evidence="1">The sequence shown here is derived from an EMBL/GenBank/DDBJ whole genome shotgun (WGS) entry which is preliminary data.</text>
</comment>
<accession>A0ABW4CRC1</accession>
<sequence length="58" mass="6655">MSETDWLLSQAEALAAIAEDYETRAKFVALSDFIRAQAQRLELAEGEVDGRTWDHSRW</sequence>
<dbReference type="EMBL" id="JBHTOG010000040">
    <property type="protein sequence ID" value="MFD1432623.1"/>
    <property type="molecule type" value="Genomic_DNA"/>
</dbReference>
<keyword evidence="2" id="KW-1185">Reference proteome</keyword>
<dbReference type="Proteomes" id="UP001597192">
    <property type="component" value="Unassembled WGS sequence"/>
</dbReference>
<organism evidence="1 2">
    <name type="scientific">Lacticaseibacillus yichunensis</name>
    <dbReference type="NCBI Taxonomy" id="2486015"/>
    <lineage>
        <taxon>Bacteria</taxon>
        <taxon>Bacillati</taxon>
        <taxon>Bacillota</taxon>
        <taxon>Bacilli</taxon>
        <taxon>Lactobacillales</taxon>
        <taxon>Lactobacillaceae</taxon>
        <taxon>Lacticaseibacillus</taxon>
    </lineage>
</organism>
<dbReference type="RefSeq" id="WP_164510159.1">
    <property type="nucleotide sequence ID" value="NZ_JBHTOG010000040.1"/>
</dbReference>
<reference evidence="2" key="1">
    <citation type="journal article" date="2019" name="Int. J. Syst. Evol. Microbiol.">
        <title>The Global Catalogue of Microorganisms (GCM) 10K type strain sequencing project: providing services to taxonomists for standard genome sequencing and annotation.</title>
        <authorList>
            <consortium name="The Broad Institute Genomics Platform"/>
            <consortium name="The Broad Institute Genome Sequencing Center for Infectious Disease"/>
            <person name="Wu L."/>
            <person name="Ma J."/>
        </authorList>
    </citation>
    <scope>NUCLEOTIDE SEQUENCE [LARGE SCALE GENOMIC DNA]</scope>
    <source>
        <strain evidence="2">CCM 8947</strain>
    </source>
</reference>
<name>A0ABW4CRC1_9LACO</name>